<sequence length="659" mass="69090">MDVFRFSASAFAALLIAACGGGGSSNAGGAGGAGASGGHGGAGAGPITPPAGDRNVVTYAGHTKAEVFSAVIALSDGSILVGGSAEDLAWVPEGVPREELSAGNIHSSATGKIAFLMQIGKDLTTIQRVAHFPAGTVRDVRRIRTTNLPGQPTGSIYISGSRDVSDPMQDGYYLAKLDGNFVDGEAISVAWTYDVEARPRKAAGYAGESAYETIQPWDVGSDGSVVYGRGSEYDFDWAAIEKLGPDGKPTTVEAWPAHWGASGEFRGLASQYPGGAAEHSAIVMKAGRAGSLRSTSAEDYTLVHDDGNGNTKQGKWPDDYYFSGPCLPSPGECAGGPGYTGYRTSDKPTQRVGGIVIDRKTGDLYFGYSTQSVLPGGNPDFEPAVVAMAKDGKLKWWSRLYQETDQNSTPDQYVDHVAIDDKTGALVVVGRSHGNNVINLWSGDEVAANPGATSFHNGFTGTNGNIHISWLGKLGLDDGKLAAASWVAEYADGMKGTGEPYADPNLDGWPSHNAAWPDLNTTRVSSLEVDAEGRVYLTASGRRTITTRSAYQKMLKKDEGSSTWNSFVRVFSPSLDTLVYSSLIVGTWDPATGAGGDNTSLLGVLPLDKGVIAVGKHEADEMTGMAKGNPIPTENVPAWGTKTPEGESAIFAHLLFESP</sequence>
<dbReference type="PROSITE" id="PS51257">
    <property type="entry name" value="PROKAR_LIPOPROTEIN"/>
    <property type="match status" value="1"/>
</dbReference>
<evidence type="ECO:0000256" key="2">
    <source>
        <dbReference type="SAM" id="SignalP"/>
    </source>
</evidence>
<dbReference type="OrthoDB" id="5489654at2"/>
<comment type="caution">
    <text evidence="3">The sequence shown here is derived from an EMBL/GenBank/DDBJ whole genome shotgun (WGS) entry which is preliminary data.</text>
</comment>
<dbReference type="RefSeq" id="WP_153818861.1">
    <property type="nucleotide sequence ID" value="NZ_WJIE01000002.1"/>
</dbReference>
<feature type="chain" id="PRO_5026765160" evidence="2">
    <location>
        <begin position="28"/>
        <end position="659"/>
    </location>
</feature>
<feature type="region of interest" description="Disordered" evidence="1">
    <location>
        <begin position="28"/>
        <end position="49"/>
    </location>
</feature>
<keyword evidence="2" id="KW-0732">Signal</keyword>
<name>A0A6N7PIT4_9BACT</name>
<feature type="signal peptide" evidence="2">
    <location>
        <begin position="1"/>
        <end position="27"/>
    </location>
</feature>
<organism evidence="3 4">
    <name type="scientific">Polyangium spumosum</name>
    <dbReference type="NCBI Taxonomy" id="889282"/>
    <lineage>
        <taxon>Bacteria</taxon>
        <taxon>Pseudomonadati</taxon>
        <taxon>Myxococcota</taxon>
        <taxon>Polyangia</taxon>
        <taxon>Polyangiales</taxon>
        <taxon>Polyangiaceae</taxon>
        <taxon>Polyangium</taxon>
    </lineage>
</organism>
<gene>
    <name evidence="3" type="ORF">GF068_08800</name>
</gene>
<protein>
    <submittedName>
        <fullName evidence="3">Uncharacterized protein</fullName>
    </submittedName>
</protein>
<accession>A0A6N7PIT4</accession>
<feature type="compositionally biased region" description="Gly residues" evidence="1">
    <location>
        <begin position="28"/>
        <end position="44"/>
    </location>
</feature>
<dbReference type="Proteomes" id="UP000440224">
    <property type="component" value="Unassembled WGS sequence"/>
</dbReference>
<evidence type="ECO:0000256" key="1">
    <source>
        <dbReference type="SAM" id="MobiDB-lite"/>
    </source>
</evidence>
<keyword evidence="4" id="KW-1185">Reference proteome</keyword>
<evidence type="ECO:0000313" key="4">
    <source>
        <dbReference type="Proteomes" id="UP000440224"/>
    </source>
</evidence>
<dbReference type="AlphaFoldDB" id="A0A6N7PIT4"/>
<reference evidence="3 4" key="1">
    <citation type="submission" date="2019-10" db="EMBL/GenBank/DDBJ databases">
        <title>A soil myxobacterium in the family Polyangiaceae.</title>
        <authorList>
            <person name="Li Y."/>
            <person name="Wang J."/>
        </authorList>
    </citation>
    <scope>NUCLEOTIDE SEQUENCE [LARGE SCALE GENOMIC DNA]</scope>
    <source>
        <strain evidence="3 4">DSM 14734</strain>
    </source>
</reference>
<dbReference type="EMBL" id="WJIE01000002">
    <property type="protein sequence ID" value="MRG92022.1"/>
    <property type="molecule type" value="Genomic_DNA"/>
</dbReference>
<proteinExistence type="predicted"/>
<evidence type="ECO:0000313" key="3">
    <source>
        <dbReference type="EMBL" id="MRG92022.1"/>
    </source>
</evidence>